<dbReference type="SFLD" id="SFLDS00029">
    <property type="entry name" value="Radical_SAM"/>
    <property type="match status" value="1"/>
</dbReference>
<dbReference type="SFLD" id="SFLDG01091">
    <property type="entry name" value="uncharacterized_CHP01210-like"/>
    <property type="match status" value="1"/>
</dbReference>
<dbReference type="GO" id="GO:0046872">
    <property type="term" value="F:metal ion binding"/>
    <property type="evidence" value="ECO:0007669"/>
    <property type="project" value="UniProtKB-KW"/>
</dbReference>
<keyword evidence="4" id="KW-0479">Metal-binding</keyword>
<keyword evidence="5" id="KW-0408">Iron</keyword>
<dbReference type="InterPro" id="IPR032432">
    <property type="entry name" value="Radical_SAM_C"/>
</dbReference>
<dbReference type="InterPro" id="IPR058240">
    <property type="entry name" value="rSAM_sf"/>
</dbReference>
<dbReference type="InterPro" id="IPR005911">
    <property type="entry name" value="YhcC-like"/>
</dbReference>
<evidence type="ECO:0000313" key="9">
    <source>
        <dbReference type="Proteomes" id="UP000186758"/>
    </source>
</evidence>
<dbReference type="InterPro" id="IPR039661">
    <property type="entry name" value="ELP3"/>
</dbReference>
<organism evidence="8 9">
    <name type="scientific">Faecalibaculum rodentium</name>
    <dbReference type="NCBI Taxonomy" id="1702221"/>
    <lineage>
        <taxon>Bacteria</taxon>
        <taxon>Bacillati</taxon>
        <taxon>Bacillota</taxon>
        <taxon>Erysipelotrichia</taxon>
        <taxon>Erysipelotrichales</taxon>
        <taxon>Erysipelotrichaceae</taxon>
        <taxon>Faecalibaculum</taxon>
    </lineage>
</organism>
<dbReference type="AlphaFoldDB" id="A0A1Q9YKS5"/>
<comment type="cofactor">
    <cofactor evidence="1">
        <name>[4Fe-4S] cluster</name>
        <dbReference type="ChEBI" id="CHEBI:49883"/>
    </cofactor>
</comment>
<evidence type="ECO:0000256" key="5">
    <source>
        <dbReference type="ARBA" id="ARBA00023004"/>
    </source>
</evidence>
<evidence type="ECO:0000256" key="6">
    <source>
        <dbReference type="ARBA" id="ARBA00023014"/>
    </source>
</evidence>
<dbReference type="EMBL" id="MPJZ01000052">
    <property type="protein sequence ID" value="OLU45235.1"/>
    <property type="molecule type" value="Genomic_DNA"/>
</dbReference>
<evidence type="ECO:0000313" key="8">
    <source>
        <dbReference type="EMBL" id="OLU45235.1"/>
    </source>
</evidence>
<dbReference type="Pfam" id="PF16199">
    <property type="entry name" value="Radical_SAM_C"/>
    <property type="match status" value="1"/>
</dbReference>
<dbReference type="SMART" id="SM00729">
    <property type="entry name" value="Elp3"/>
    <property type="match status" value="1"/>
</dbReference>
<accession>A0A1Q9YKS5</accession>
<keyword evidence="6" id="KW-0411">Iron-sulfur</keyword>
<dbReference type="Pfam" id="PF04055">
    <property type="entry name" value="Radical_SAM"/>
    <property type="match status" value="1"/>
</dbReference>
<dbReference type="InterPro" id="IPR007197">
    <property type="entry name" value="rSAM"/>
</dbReference>
<dbReference type="SUPFAM" id="SSF102114">
    <property type="entry name" value="Radical SAM enzymes"/>
    <property type="match status" value="1"/>
</dbReference>
<dbReference type="PANTHER" id="PTHR11135">
    <property type="entry name" value="HISTONE ACETYLTRANSFERASE-RELATED"/>
    <property type="match status" value="1"/>
</dbReference>
<protein>
    <submittedName>
        <fullName evidence="8">TIGR01212 family radical SAM protein</fullName>
    </submittedName>
</protein>
<dbReference type="GO" id="GO:0051539">
    <property type="term" value="F:4 iron, 4 sulfur cluster binding"/>
    <property type="evidence" value="ECO:0007669"/>
    <property type="project" value="UniProtKB-KW"/>
</dbReference>
<gene>
    <name evidence="8" type="ORF">BO223_05835</name>
</gene>
<dbReference type="GO" id="GO:0003824">
    <property type="term" value="F:catalytic activity"/>
    <property type="evidence" value="ECO:0007669"/>
    <property type="project" value="InterPro"/>
</dbReference>
<dbReference type="PANTHER" id="PTHR11135:SF1">
    <property type="entry name" value="PROTEIN YHCC"/>
    <property type="match status" value="1"/>
</dbReference>
<feature type="domain" description="Radical SAM core" evidence="7">
    <location>
        <begin position="24"/>
        <end position="265"/>
    </location>
</feature>
<dbReference type="NCBIfam" id="TIGR01212">
    <property type="entry name" value="TIGR01212 family radical SAM protein"/>
    <property type="match status" value="1"/>
</dbReference>
<proteinExistence type="predicted"/>
<comment type="caution">
    <text evidence="8">The sequence shown here is derived from an EMBL/GenBank/DDBJ whole genome shotgun (WGS) entry which is preliminary data.</text>
</comment>
<dbReference type="InterPro" id="IPR006638">
    <property type="entry name" value="Elp3/MiaA/NifB-like_rSAM"/>
</dbReference>
<dbReference type="PROSITE" id="PS51918">
    <property type="entry name" value="RADICAL_SAM"/>
    <property type="match status" value="1"/>
</dbReference>
<evidence type="ECO:0000256" key="3">
    <source>
        <dbReference type="ARBA" id="ARBA00022691"/>
    </source>
</evidence>
<dbReference type="Gene3D" id="3.30.750.200">
    <property type="match status" value="1"/>
</dbReference>
<keyword evidence="2" id="KW-0004">4Fe-4S</keyword>
<dbReference type="SFLD" id="SFLDG01086">
    <property type="entry name" value="elongater_protein-like"/>
    <property type="match status" value="1"/>
</dbReference>
<dbReference type="Proteomes" id="UP000186758">
    <property type="component" value="Unassembled WGS sequence"/>
</dbReference>
<evidence type="ECO:0000256" key="1">
    <source>
        <dbReference type="ARBA" id="ARBA00001966"/>
    </source>
</evidence>
<reference evidence="8 9" key="1">
    <citation type="submission" date="2016-11" db="EMBL/GenBank/DDBJ databases">
        <title>Description of two novel members of the family Erysipelotrichaceae: Ileibacterium lipovorans gen. nov., sp. nov. and Dubosiella newyorkensis, gen. nov., sp. nov.</title>
        <authorList>
            <person name="Cox L.M."/>
            <person name="Sohn J."/>
            <person name="Tyrrell K.L."/>
            <person name="Citron D.M."/>
            <person name="Lawson P.A."/>
            <person name="Patel N.B."/>
            <person name="Iizumi T."/>
            <person name="Perez-Perez G.I."/>
            <person name="Goldstein E.J."/>
            <person name="Blaser M.J."/>
        </authorList>
    </citation>
    <scope>NUCLEOTIDE SEQUENCE [LARGE SCALE GENOMIC DNA]</scope>
    <source>
        <strain evidence="8 9">NYU-BL-K8</strain>
    </source>
</reference>
<evidence type="ECO:0000259" key="7">
    <source>
        <dbReference type="PROSITE" id="PS51918"/>
    </source>
</evidence>
<name>A0A1Q9YKS5_9FIRM</name>
<evidence type="ECO:0000256" key="4">
    <source>
        <dbReference type="ARBA" id="ARBA00022723"/>
    </source>
</evidence>
<evidence type="ECO:0000256" key="2">
    <source>
        <dbReference type="ARBA" id="ARBA00022485"/>
    </source>
</evidence>
<keyword evidence="3" id="KW-0949">S-adenosyl-L-methionine</keyword>
<sequence>MLSPFPCSDTNKRYHTYSYYLKQRYGQKLAKIPLDAGFTCPNRDGTKGYGGCRFCSSHGSGDTILCSGEDLRLQYEAGLERARRKWPDAAGIAYFQSFSNTYAPLPDLRRILEPVFCWEDVTEVSIATRPDCLDAGKISWLSKMGYIKPVWIEMGLQSAKDATMTAMNRGHGTEELAACMQLLKGTGIRTCLHIINGLPGESHEDMMETARLVARLKPDAVKIHMLHVISDSALGQDYRQSPFPLLSMEEYVQVVCDQLEILPPEMVVERITGDGVADNLLAPEWTVKKRVTMNAVDRELVRRDSWQGKRYKPEQ</sequence>